<dbReference type="EMBL" id="AAGK01000002">
    <property type="protein sequence ID" value="EAN32690.1"/>
    <property type="molecule type" value="Genomic_DNA"/>
</dbReference>
<dbReference type="InParanoid" id="Q4N583"/>
<name>Q4N583_THEPA</name>
<dbReference type="VEuPathDB" id="PiroplasmaDB:TpMuguga_02g00407"/>
<sequence length="247" mass="29143">MVRKERYHKAKLENNKPVLHCRFGKNKPWVDITYTRFDVEKLKFVDKNENEHGFLDCKSELVGLIFKLFLSFVCSRILYDGELVWTFKYHFWSGHPLNLCLNLLENVFYLNFHNNHKTQINVIPKTNSHLLNNNNTIDSSNTVNNDDNVNKVNNDNVKNEGDRRILVVVLGDRRVDEIFYNGEQVWDREPGEPYPVKYISNEEVMEFVVIFDNSFKVCNKVNGNWVRKSQKITKELRATINSLDLQN</sequence>
<dbReference type="KEGG" id="tpv:TP02_0407"/>
<protein>
    <submittedName>
        <fullName evidence="1">Uncharacterized protein</fullName>
    </submittedName>
</protein>
<dbReference type="OMA" id="RKERYHK"/>
<keyword evidence="2" id="KW-1185">Reference proteome</keyword>
<proteinExistence type="predicted"/>
<gene>
    <name evidence="1" type="ordered locus">TP02_0407</name>
</gene>
<dbReference type="RefSeq" id="XP_764973.1">
    <property type="nucleotide sequence ID" value="XM_759880.1"/>
</dbReference>
<accession>Q4N583</accession>
<dbReference type="GeneID" id="3502158"/>
<dbReference type="AlphaFoldDB" id="Q4N583"/>
<dbReference type="eggNOG" id="ENOG502TN4Q">
    <property type="taxonomic scope" value="Eukaryota"/>
</dbReference>
<comment type="caution">
    <text evidence="1">The sequence shown here is derived from an EMBL/GenBank/DDBJ whole genome shotgun (WGS) entry which is preliminary data.</text>
</comment>
<evidence type="ECO:0000313" key="1">
    <source>
        <dbReference type="EMBL" id="EAN32690.1"/>
    </source>
</evidence>
<dbReference type="Proteomes" id="UP000001949">
    <property type="component" value="Unassembled WGS sequence"/>
</dbReference>
<evidence type="ECO:0000313" key="2">
    <source>
        <dbReference type="Proteomes" id="UP000001949"/>
    </source>
</evidence>
<reference evidence="1 2" key="1">
    <citation type="journal article" date="2005" name="Science">
        <title>Genome sequence of Theileria parva, a bovine pathogen that transforms lymphocytes.</title>
        <authorList>
            <person name="Gardner M.J."/>
            <person name="Bishop R."/>
            <person name="Shah T."/>
            <person name="de Villiers E.P."/>
            <person name="Carlton J.M."/>
            <person name="Hall N."/>
            <person name="Ren Q."/>
            <person name="Paulsen I.T."/>
            <person name="Pain A."/>
            <person name="Berriman M."/>
            <person name="Wilson R.J.M."/>
            <person name="Sato S."/>
            <person name="Ralph S.A."/>
            <person name="Mann D.J."/>
            <person name="Xiong Z."/>
            <person name="Shallom S.J."/>
            <person name="Weidman J."/>
            <person name="Jiang L."/>
            <person name="Lynn J."/>
            <person name="Weaver B."/>
            <person name="Shoaibi A."/>
            <person name="Domingo A.R."/>
            <person name="Wasawo D."/>
            <person name="Crabtree J."/>
            <person name="Wortman J.R."/>
            <person name="Haas B."/>
            <person name="Angiuoli S.V."/>
            <person name="Creasy T.H."/>
            <person name="Lu C."/>
            <person name="Suh B."/>
            <person name="Silva J.C."/>
            <person name="Utterback T.R."/>
            <person name="Feldblyum T.V."/>
            <person name="Pertea M."/>
            <person name="Allen J."/>
            <person name="Nierman W.C."/>
            <person name="Taracha E.L.N."/>
            <person name="Salzberg S.L."/>
            <person name="White O.R."/>
            <person name="Fitzhugh H.A."/>
            <person name="Morzaria S."/>
            <person name="Venter J.C."/>
            <person name="Fraser C.M."/>
            <person name="Nene V."/>
        </authorList>
    </citation>
    <scope>NUCLEOTIDE SEQUENCE [LARGE SCALE GENOMIC DNA]</scope>
    <source>
        <strain evidence="1 2">Muguga</strain>
    </source>
</reference>
<organism evidence="1 2">
    <name type="scientific">Theileria parva</name>
    <name type="common">East coast fever infection agent</name>
    <dbReference type="NCBI Taxonomy" id="5875"/>
    <lineage>
        <taxon>Eukaryota</taxon>
        <taxon>Sar</taxon>
        <taxon>Alveolata</taxon>
        <taxon>Apicomplexa</taxon>
        <taxon>Aconoidasida</taxon>
        <taxon>Piroplasmida</taxon>
        <taxon>Theileriidae</taxon>
        <taxon>Theileria</taxon>
    </lineage>
</organism>